<protein>
    <submittedName>
        <fullName evidence="2">LAGLIDADG endonuclease</fullName>
    </submittedName>
</protein>
<geneLocation type="mitochondrion" evidence="2"/>
<dbReference type="GeneID" id="68665184"/>
<dbReference type="RefSeq" id="YP_010218662.1">
    <property type="nucleotide sequence ID" value="NC_058917.1"/>
</dbReference>
<keyword evidence="2" id="KW-0255">Endonuclease</keyword>
<reference evidence="2" key="1">
    <citation type="submission" date="2021-01" db="EMBL/GenBank/DDBJ databases">
        <authorList>
            <person name="Sun H.-H."/>
            <person name="Zhang S."/>
            <person name="Zhang Y.-J."/>
        </authorList>
    </citation>
    <scope>NUCLEOTIDE SEQUENCE</scope>
    <source>
        <strain evidence="2">CMM1</strain>
    </source>
</reference>
<sequence>MKTYPDNNKPLSVLFILGFLLGDGNFAIRIRDSKKGVWFIPIIRLEQKYTLDNDNLLKKIVEYLNKLDTEARISQHEKSHSSTHIVLTIDNKVSVCNFVNVIKQHRELFFWKQEQIELIIKSFIIISVAARHWKESQIALLRLLYNKIENNLKFSFDYWVKRLDELYFPSG</sequence>
<proteinExistence type="predicted"/>
<dbReference type="EMBL" id="MW538937">
    <property type="protein sequence ID" value="UBU98524.1"/>
    <property type="molecule type" value="Genomic_DNA"/>
</dbReference>
<gene>
    <name evidence="2" type="primary">orf171</name>
</gene>
<dbReference type="Pfam" id="PF00961">
    <property type="entry name" value="LAGLIDADG_1"/>
    <property type="match status" value="1"/>
</dbReference>
<dbReference type="GO" id="GO:0004519">
    <property type="term" value="F:endonuclease activity"/>
    <property type="evidence" value="ECO:0007669"/>
    <property type="project" value="UniProtKB-KW"/>
</dbReference>
<dbReference type="Gene3D" id="3.10.28.10">
    <property type="entry name" value="Homing endonucleases"/>
    <property type="match status" value="1"/>
</dbReference>
<name>A0A8K1MEU8_9PEZI</name>
<keyword evidence="2" id="KW-0540">Nuclease</keyword>
<evidence type="ECO:0000313" key="2">
    <source>
        <dbReference type="EMBL" id="UBU98524.1"/>
    </source>
</evidence>
<evidence type="ECO:0000259" key="1">
    <source>
        <dbReference type="Pfam" id="PF00961"/>
    </source>
</evidence>
<keyword evidence="2" id="KW-0378">Hydrolase</keyword>
<dbReference type="InterPro" id="IPR027434">
    <property type="entry name" value="Homing_endonucl"/>
</dbReference>
<accession>A0A8K1MEU8</accession>
<feature type="domain" description="Homing endonuclease LAGLIDADG" evidence="1">
    <location>
        <begin position="16"/>
        <end position="103"/>
    </location>
</feature>
<dbReference type="InterPro" id="IPR004860">
    <property type="entry name" value="LAGLIDADG_dom"/>
</dbReference>
<dbReference type="SUPFAM" id="SSF55608">
    <property type="entry name" value="Homing endonucleases"/>
    <property type="match status" value="1"/>
</dbReference>
<keyword evidence="2" id="KW-0496">Mitochondrion</keyword>
<organism evidence="2">
    <name type="scientific">Morchella brunnea</name>
    <dbReference type="NCBI Taxonomy" id="1174671"/>
    <lineage>
        <taxon>Eukaryota</taxon>
        <taxon>Fungi</taxon>
        <taxon>Dikarya</taxon>
        <taxon>Ascomycota</taxon>
        <taxon>Pezizomycotina</taxon>
        <taxon>Pezizomycetes</taxon>
        <taxon>Pezizales</taxon>
        <taxon>Morchellaceae</taxon>
        <taxon>Morchella</taxon>
    </lineage>
</organism>
<dbReference type="AlphaFoldDB" id="A0A8K1MEU8"/>